<feature type="transmembrane region" description="Helical" evidence="1">
    <location>
        <begin position="7"/>
        <end position="36"/>
    </location>
</feature>
<accession>A0A937RU95</accession>
<organism evidence="2 3">
    <name type="scientific">Frankia nepalensis</name>
    <dbReference type="NCBI Taxonomy" id="1836974"/>
    <lineage>
        <taxon>Bacteria</taxon>
        <taxon>Bacillati</taxon>
        <taxon>Actinomycetota</taxon>
        <taxon>Actinomycetes</taxon>
        <taxon>Frankiales</taxon>
        <taxon>Frankiaceae</taxon>
        <taxon>Frankia</taxon>
    </lineage>
</organism>
<keyword evidence="1" id="KW-0812">Transmembrane</keyword>
<keyword evidence="1" id="KW-0472">Membrane</keyword>
<proteinExistence type="predicted"/>
<evidence type="ECO:0000313" key="3">
    <source>
        <dbReference type="Proteomes" id="UP000604475"/>
    </source>
</evidence>
<dbReference type="InterPro" id="IPR007403">
    <property type="entry name" value="DUF456"/>
</dbReference>
<gene>
    <name evidence="2" type="ORF">I7412_33580</name>
</gene>
<dbReference type="PANTHER" id="PTHR39165:SF1">
    <property type="entry name" value="DUF456 DOMAIN-CONTAINING PROTEIN"/>
    <property type="match status" value="1"/>
</dbReference>
<dbReference type="RefSeq" id="WP_203005929.1">
    <property type="nucleotide sequence ID" value="NZ_JADWYU010000209.1"/>
</dbReference>
<dbReference type="AlphaFoldDB" id="A0A937RU95"/>
<comment type="caution">
    <text evidence="2">The sequence shown here is derived from an EMBL/GenBank/DDBJ whole genome shotgun (WGS) entry which is preliminary data.</text>
</comment>
<evidence type="ECO:0000256" key="1">
    <source>
        <dbReference type="SAM" id="Phobius"/>
    </source>
</evidence>
<dbReference type="Pfam" id="PF04306">
    <property type="entry name" value="DUF456"/>
    <property type="match status" value="1"/>
</dbReference>
<feature type="transmembrane region" description="Helical" evidence="1">
    <location>
        <begin position="129"/>
        <end position="155"/>
    </location>
</feature>
<evidence type="ECO:0000313" key="2">
    <source>
        <dbReference type="EMBL" id="MBL7632006.1"/>
    </source>
</evidence>
<keyword evidence="3" id="KW-1185">Reference proteome</keyword>
<dbReference type="PANTHER" id="PTHR39165">
    <property type="entry name" value="IG HYPOTHETICAL 17883"/>
    <property type="match status" value="1"/>
</dbReference>
<reference evidence="2" key="1">
    <citation type="submission" date="2020-12" db="EMBL/GenBank/DDBJ databases">
        <title>Genomic characterization of non-nitrogen-fixing Frankia strains.</title>
        <authorList>
            <person name="Carlos-Shanley C."/>
            <person name="Guerra T."/>
            <person name="Hahn D."/>
        </authorList>
    </citation>
    <scope>NUCLEOTIDE SEQUENCE</scope>
    <source>
        <strain evidence="2">CN6</strain>
    </source>
</reference>
<name>A0A937RU95_9ACTN</name>
<dbReference type="EMBL" id="JAEACQ010000292">
    <property type="protein sequence ID" value="MBL7632006.1"/>
    <property type="molecule type" value="Genomic_DNA"/>
</dbReference>
<protein>
    <submittedName>
        <fullName evidence="2">DUF456 domain-containing protein</fullName>
    </submittedName>
</protein>
<sequence length="156" mass="15881">MHFVVGLVMAVGLVGVIVPVLPGLVIVLGAGLWWTIADGGGVRWAVFAVMVVLAVIGAVAQYVLPAKATKGKGAPWTTLLVGAVGAVIGFFVIPVVGLPVGGLLGIYAAEAIRLRNWRDALSTTWAAVIGIGIGILVELLAGILAALTWLISAIVL</sequence>
<feature type="transmembrane region" description="Helical" evidence="1">
    <location>
        <begin position="76"/>
        <end position="109"/>
    </location>
</feature>
<dbReference type="Proteomes" id="UP000604475">
    <property type="component" value="Unassembled WGS sequence"/>
</dbReference>
<keyword evidence="1" id="KW-1133">Transmembrane helix</keyword>
<feature type="transmembrane region" description="Helical" evidence="1">
    <location>
        <begin position="42"/>
        <end position="64"/>
    </location>
</feature>